<protein>
    <submittedName>
        <fullName evidence="4">Ribokinase</fullName>
    </submittedName>
</protein>
<evidence type="ECO:0000313" key="5">
    <source>
        <dbReference type="Proteomes" id="UP000612282"/>
    </source>
</evidence>
<dbReference type="Pfam" id="PF00294">
    <property type="entry name" value="PfkB"/>
    <property type="match status" value="1"/>
</dbReference>
<dbReference type="Proteomes" id="UP000612282">
    <property type="component" value="Unassembled WGS sequence"/>
</dbReference>
<reference evidence="4 5" key="1">
    <citation type="submission" date="2021-01" db="EMBL/GenBank/DDBJ databases">
        <title>Whole genome shotgun sequence of Actinoplanes couchii NBRC 106145.</title>
        <authorList>
            <person name="Komaki H."/>
            <person name="Tamura T."/>
        </authorList>
    </citation>
    <scope>NUCLEOTIDE SEQUENCE [LARGE SCALE GENOMIC DNA]</scope>
    <source>
        <strain evidence="4 5">NBRC 106145</strain>
    </source>
</reference>
<dbReference type="PANTHER" id="PTHR42774:SF3">
    <property type="entry name" value="KETOHEXOKINASE"/>
    <property type="match status" value="1"/>
</dbReference>
<evidence type="ECO:0000256" key="2">
    <source>
        <dbReference type="ARBA" id="ARBA00022777"/>
    </source>
</evidence>
<comment type="caution">
    <text evidence="4">The sequence shown here is derived from an EMBL/GenBank/DDBJ whole genome shotgun (WGS) entry which is preliminary data.</text>
</comment>
<dbReference type="InterPro" id="IPR029056">
    <property type="entry name" value="Ribokinase-like"/>
</dbReference>
<accession>A0ABQ3XCU3</accession>
<evidence type="ECO:0000313" key="4">
    <source>
        <dbReference type="EMBL" id="GID56337.1"/>
    </source>
</evidence>
<organism evidence="4 5">
    <name type="scientific">Actinoplanes couchii</name>
    <dbReference type="NCBI Taxonomy" id="403638"/>
    <lineage>
        <taxon>Bacteria</taxon>
        <taxon>Bacillati</taxon>
        <taxon>Actinomycetota</taxon>
        <taxon>Actinomycetes</taxon>
        <taxon>Micromonosporales</taxon>
        <taxon>Micromonosporaceae</taxon>
        <taxon>Actinoplanes</taxon>
    </lineage>
</organism>
<evidence type="ECO:0000259" key="3">
    <source>
        <dbReference type="Pfam" id="PF00294"/>
    </source>
</evidence>
<gene>
    <name evidence="4" type="primary">rbsK_3</name>
    <name evidence="4" type="ORF">Aco03nite_047410</name>
</gene>
<dbReference type="Gene3D" id="3.40.1190.20">
    <property type="match status" value="1"/>
</dbReference>
<dbReference type="SUPFAM" id="SSF53613">
    <property type="entry name" value="Ribokinase-like"/>
    <property type="match status" value="1"/>
</dbReference>
<dbReference type="InterPro" id="IPR011611">
    <property type="entry name" value="PfkB_dom"/>
</dbReference>
<name>A0ABQ3XCU3_9ACTN</name>
<dbReference type="InterPro" id="IPR052562">
    <property type="entry name" value="Ketohexokinase-related"/>
</dbReference>
<evidence type="ECO:0000256" key="1">
    <source>
        <dbReference type="ARBA" id="ARBA00022679"/>
    </source>
</evidence>
<keyword evidence="5" id="KW-1185">Reference proteome</keyword>
<keyword evidence="1" id="KW-0808">Transferase</keyword>
<proteinExistence type="predicted"/>
<dbReference type="PROSITE" id="PS00584">
    <property type="entry name" value="PFKB_KINASES_2"/>
    <property type="match status" value="1"/>
</dbReference>
<dbReference type="PANTHER" id="PTHR42774">
    <property type="entry name" value="PHOSPHOTRANSFERASE SYSTEM TRANSPORT PROTEIN"/>
    <property type="match status" value="1"/>
</dbReference>
<feature type="domain" description="Carbohydrate kinase PfkB" evidence="3">
    <location>
        <begin position="1"/>
        <end position="263"/>
    </location>
</feature>
<dbReference type="InterPro" id="IPR002173">
    <property type="entry name" value="Carboh/pur_kinase_PfkB_CS"/>
</dbReference>
<sequence>MDLIQRVTRFPAPNEKIQSESVDVAAGGPATNAAITAAALGARVTLLSAVGRHPLAALLKADLEAHHVTLLDATPDATTPPPVSAVTVLSTTGERMIVSRNAGATEVPVPEEGLPTADLTLTDGHHPELARAAARKAARLLIDAGSWRPVFPDLFPHAEVVACSADFRHPAATASGDDAATARAIAAPAVVITHGPAPVRWFTADASGEVPVPTVKAVDTAGAGDAFHGALAVAMLNGLPLPAATATASRTAAIRVSHAGPRSWLTHLV</sequence>
<dbReference type="EMBL" id="BOMG01000057">
    <property type="protein sequence ID" value="GID56337.1"/>
    <property type="molecule type" value="Genomic_DNA"/>
</dbReference>
<keyword evidence="2" id="KW-0418">Kinase</keyword>